<dbReference type="EMBL" id="JMSE01001129">
    <property type="protein sequence ID" value="KDN64470.1"/>
    <property type="molecule type" value="Genomic_DNA"/>
</dbReference>
<dbReference type="OrthoDB" id="4847923at2759"/>
<dbReference type="STRING" id="1173701.A0A066XEL6"/>
<proteinExistence type="predicted"/>
<keyword evidence="4" id="KW-1185">Reference proteome</keyword>
<organism evidence="3 4">
    <name type="scientific">Colletotrichum sublineola</name>
    <name type="common">Sorghum anthracnose fungus</name>
    <dbReference type="NCBI Taxonomy" id="1173701"/>
    <lineage>
        <taxon>Eukaryota</taxon>
        <taxon>Fungi</taxon>
        <taxon>Dikarya</taxon>
        <taxon>Ascomycota</taxon>
        <taxon>Pezizomycotina</taxon>
        <taxon>Sordariomycetes</taxon>
        <taxon>Hypocreomycetidae</taxon>
        <taxon>Glomerellales</taxon>
        <taxon>Glomerellaceae</taxon>
        <taxon>Colletotrichum</taxon>
        <taxon>Colletotrichum graminicola species complex</taxon>
    </lineage>
</organism>
<gene>
    <name evidence="3" type="ORF">CSUB01_00427</name>
</gene>
<evidence type="ECO:0000313" key="4">
    <source>
        <dbReference type="Proteomes" id="UP000027238"/>
    </source>
</evidence>
<dbReference type="AlphaFoldDB" id="A0A066XEL6"/>
<reference evidence="4" key="1">
    <citation type="journal article" date="2014" name="Genome Announc.">
        <title>Draft genome sequence of Colletotrichum sublineola, a destructive pathogen of cultivated sorghum.</title>
        <authorList>
            <person name="Baroncelli R."/>
            <person name="Sanz-Martin J.M."/>
            <person name="Rech G.E."/>
            <person name="Sukno S.A."/>
            <person name="Thon M.R."/>
        </authorList>
    </citation>
    <scope>NUCLEOTIDE SEQUENCE [LARGE SCALE GENOMIC DNA]</scope>
    <source>
        <strain evidence="4">TX430BB</strain>
    </source>
</reference>
<dbReference type="Proteomes" id="UP000027238">
    <property type="component" value="Unassembled WGS sequence"/>
</dbReference>
<comment type="caution">
    <text evidence="3">The sequence shown here is derived from an EMBL/GenBank/DDBJ whole genome shotgun (WGS) entry which is preliminary data.</text>
</comment>
<feature type="compositionally biased region" description="Polar residues" evidence="2">
    <location>
        <begin position="1"/>
        <end position="20"/>
    </location>
</feature>
<feature type="coiled-coil region" evidence="1">
    <location>
        <begin position="377"/>
        <end position="460"/>
    </location>
</feature>
<evidence type="ECO:0000256" key="2">
    <source>
        <dbReference type="SAM" id="MobiDB-lite"/>
    </source>
</evidence>
<feature type="compositionally biased region" description="Basic and acidic residues" evidence="2">
    <location>
        <begin position="88"/>
        <end position="109"/>
    </location>
</feature>
<evidence type="ECO:0000256" key="1">
    <source>
        <dbReference type="SAM" id="Coils"/>
    </source>
</evidence>
<evidence type="ECO:0000313" key="3">
    <source>
        <dbReference type="EMBL" id="KDN64470.1"/>
    </source>
</evidence>
<dbReference type="HOGENOM" id="CLU_402781_0_0_1"/>
<protein>
    <submittedName>
        <fullName evidence="3">Uncharacterized protein</fullName>
    </submittedName>
</protein>
<feature type="region of interest" description="Disordered" evidence="2">
    <location>
        <begin position="1"/>
        <end position="60"/>
    </location>
</feature>
<feature type="region of interest" description="Disordered" evidence="2">
    <location>
        <begin position="83"/>
        <end position="114"/>
    </location>
</feature>
<sequence>MVRPNPTSNQQQPGPGSTRNANKDETIPTVTGIPRPQGQAATSGTARQKPVASFTNGNGKRTFMTLDEDFDLLEFFNKRTRTLMQESGQEKRNPKNDKISKGSDSKDRNWLGGLDAPSIKKEMLNATEDHADVRYLFSRPACHTSKNPITPSMQPTETGIIKRAVEKDLAIERIITDLACVTKAIGTGLPNEESIRSAIEGIKKTTNSIKGILEKQQIEAKVAEGFEAIKKQLNGLQDNESDVLIEKINACEMAIASASSDIHKSLATVSKNIDLTMLEINSMKDFIIDDKLLEKTAHMSVEKFEKGLEIWKEEVIGLLPRKEEGLDPAQLMGELETRLAGVVEKNAADIVKGPLDQLKRSMDQGVNASTLVLDMQNKIHQNECAAKKVEIEKLRAEVDRLAKKNQELEEKNQVAAVTIVALSSERDSESSKAKTTAEDAEALRQKLGAMEEERSKWKAAAMESHSAASIKLIESLDHIKSGLRDDFQAGNALIKGAKLFDIDATTRFETTIKTLIEDNQEAERDRYKELLKVSKDNALAHKELRGRKWSYSAGMSDREVFGEVLKSPWAGPTIRTIRKLAKFAIVHDKGESLSHSVVYRNIVPYISGRGCTRAFEAFLEYSQPGNEYCLFAVLEKKDSEAVGAIFSRDCPDHEDREDCLVTRCQASADGQGKTYTVLNPEAS</sequence>
<name>A0A066XEL6_COLSU</name>
<keyword evidence="1" id="KW-0175">Coiled coil</keyword>
<accession>A0A066XEL6</accession>